<proteinExistence type="predicted"/>
<name>A0A2S4HGE7_9GAMM</name>
<dbReference type="GO" id="GO:0006508">
    <property type="term" value="P:proteolysis"/>
    <property type="evidence" value="ECO:0007669"/>
    <property type="project" value="UniProtKB-KW"/>
</dbReference>
<dbReference type="Pfam" id="PF04586">
    <property type="entry name" value="Peptidase_S78"/>
    <property type="match status" value="1"/>
</dbReference>
<evidence type="ECO:0000313" key="5">
    <source>
        <dbReference type="EMBL" id="POP53072.1"/>
    </source>
</evidence>
<dbReference type="InterPro" id="IPR006433">
    <property type="entry name" value="Prohead_protease"/>
</dbReference>
<dbReference type="Proteomes" id="UP000237222">
    <property type="component" value="Unassembled WGS sequence"/>
</dbReference>
<dbReference type="EMBL" id="PQGG01000019">
    <property type="protein sequence ID" value="POP53072.1"/>
    <property type="molecule type" value="Genomic_DNA"/>
</dbReference>
<dbReference type="NCBIfam" id="TIGR01543">
    <property type="entry name" value="proheadase_HK97"/>
    <property type="match status" value="1"/>
</dbReference>
<reference evidence="5 6" key="1">
    <citation type="submission" date="2018-01" db="EMBL/GenBank/DDBJ databases">
        <authorList>
            <person name="Yu X.-D."/>
        </authorList>
    </citation>
    <scope>NUCLEOTIDE SEQUENCE [LARGE SCALE GENOMIC DNA]</scope>
    <source>
        <strain evidence="5 6">ZX-21</strain>
    </source>
</reference>
<comment type="caution">
    <text evidence="5">The sequence shown here is derived from an EMBL/GenBank/DDBJ whole genome shotgun (WGS) entry which is preliminary data.</text>
</comment>
<keyword evidence="3" id="KW-0378">Hydrolase</keyword>
<evidence type="ECO:0000256" key="3">
    <source>
        <dbReference type="ARBA" id="ARBA00022801"/>
    </source>
</evidence>
<sequence>MKNKTEERVFSSSLKIEQRAEGDNKVPMIVGYAAVFDSLSENLGGFREQIAVGAFDGVLGDDVRCAFNHDPSMILGRTVSGTLRISVDGTGLRYECDPPDTQVARDLMVSLERKDVDQSSFRFTVDEDSWDEDDDGRVVRTIKKFKRLIDVSPVTYPAYPDTSVAQRSLDEWRDEIKKPEPNSYEDEQRALALQLADVE</sequence>
<protein>
    <submittedName>
        <fullName evidence="5">HK97 family phage prohead protease</fullName>
    </submittedName>
</protein>
<feature type="domain" description="Prohead serine protease" evidence="4">
    <location>
        <begin position="17"/>
        <end position="171"/>
    </location>
</feature>
<dbReference type="GO" id="GO:0008233">
    <property type="term" value="F:peptidase activity"/>
    <property type="evidence" value="ECO:0007669"/>
    <property type="project" value="UniProtKB-KW"/>
</dbReference>
<evidence type="ECO:0000256" key="1">
    <source>
        <dbReference type="ARBA" id="ARBA00022612"/>
    </source>
</evidence>
<organism evidence="5 6">
    <name type="scientific">Zhongshania marina</name>
    <dbReference type="NCBI Taxonomy" id="2304603"/>
    <lineage>
        <taxon>Bacteria</taxon>
        <taxon>Pseudomonadati</taxon>
        <taxon>Pseudomonadota</taxon>
        <taxon>Gammaproteobacteria</taxon>
        <taxon>Cellvibrionales</taxon>
        <taxon>Spongiibacteraceae</taxon>
        <taxon>Zhongshania</taxon>
    </lineage>
</organism>
<evidence type="ECO:0000313" key="6">
    <source>
        <dbReference type="Proteomes" id="UP000237222"/>
    </source>
</evidence>
<evidence type="ECO:0000256" key="2">
    <source>
        <dbReference type="ARBA" id="ARBA00022670"/>
    </source>
</evidence>
<accession>A0A2S4HGE7</accession>
<dbReference type="AlphaFoldDB" id="A0A2S4HGE7"/>
<dbReference type="RefSeq" id="WP_103684014.1">
    <property type="nucleotide sequence ID" value="NZ_PQGG01000019.1"/>
</dbReference>
<gene>
    <name evidence="5" type="ORF">C0068_08245</name>
</gene>
<keyword evidence="1" id="KW-1188">Viral release from host cell</keyword>
<dbReference type="OrthoDB" id="64791at2"/>
<evidence type="ECO:0000259" key="4">
    <source>
        <dbReference type="Pfam" id="PF04586"/>
    </source>
</evidence>
<dbReference type="InterPro" id="IPR054613">
    <property type="entry name" value="Peptidase_S78_dom"/>
</dbReference>
<keyword evidence="2 5" id="KW-0645">Protease</keyword>